<dbReference type="OrthoDB" id="422005at2759"/>
<keyword evidence="4" id="KW-0238">DNA-binding</keyword>
<gene>
    <name evidence="8" type="ORF">N7515_005505</name>
</gene>
<dbReference type="RefSeq" id="XP_056519845.1">
    <property type="nucleotide sequence ID" value="XM_056666249.1"/>
</dbReference>
<dbReference type="SUPFAM" id="SSF50249">
    <property type="entry name" value="Nucleic acid-binding proteins"/>
    <property type="match status" value="1"/>
</dbReference>
<dbReference type="AlphaFoldDB" id="A0A9W9GT59"/>
<sequence length="69" mass="7772">MSERQQGVVKFFINEKSYGFITSKAGENLFVHFKEIQESGFTTLKEGMAVTFVARRGQNGMHATDVRIA</sequence>
<dbReference type="PIRSF" id="PIRSF002599">
    <property type="entry name" value="Cold_shock_A"/>
    <property type="match status" value="1"/>
</dbReference>
<dbReference type="GeneID" id="81405419"/>
<evidence type="ECO:0000313" key="9">
    <source>
        <dbReference type="Proteomes" id="UP001149079"/>
    </source>
</evidence>
<dbReference type="Pfam" id="PF00313">
    <property type="entry name" value="CSD"/>
    <property type="match status" value="1"/>
</dbReference>
<protein>
    <submittedName>
        <fullName evidence="8">Cold response protein 1</fullName>
    </submittedName>
</protein>
<accession>A0A9W9GT59</accession>
<keyword evidence="2" id="KW-0963">Cytoplasm</keyword>
<organism evidence="8 9">
    <name type="scientific">Penicillium bovifimosum</name>
    <dbReference type="NCBI Taxonomy" id="126998"/>
    <lineage>
        <taxon>Eukaryota</taxon>
        <taxon>Fungi</taxon>
        <taxon>Dikarya</taxon>
        <taxon>Ascomycota</taxon>
        <taxon>Pezizomycotina</taxon>
        <taxon>Eurotiomycetes</taxon>
        <taxon>Eurotiomycetidae</taxon>
        <taxon>Eurotiales</taxon>
        <taxon>Aspergillaceae</taxon>
        <taxon>Penicillium</taxon>
    </lineage>
</organism>
<reference evidence="8" key="1">
    <citation type="submission" date="2022-11" db="EMBL/GenBank/DDBJ databases">
        <authorList>
            <person name="Petersen C."/>
        </authorList>
    </citation>
    <scope>NUCLEOTIDE SEQUENCE</scope>
    <source>
        <strain evidence="8">IBT 22155</strain>
    </source>
</reference>
<proteinExistence type="predicted"/>
<evidence type="ECO:0000256" key="3">
    <source>
        <dbReference type="ARBA" id="ARBA00023015"/>
    </source>
</evidence>
<dbReference type="SMART" id="SM00357">
    <property type="entry name" value="CSP"/>
    <property type="match status" value="1"/>
</dbReference>
<keyword evidence="3" id="KW-0805">Transcription regulation</keyword>
<evidence type="ECO:0000256" key="5">
    <source>
        <dbReference type="ARBA" id="ARBA00023159"/>
    </source>
</evidence>
<feature type="domain" description="CSD" evidence="7">
    <location>
        <begin position="4"/>
        <end position="68"/>
    </location>
</feature>
<dbReference type="GO" id="GO:0003677">
    <property type="term" value="F:DNA binding"/>
    <property type="evidence" value="ECO:0007669"/>
    <property type="project" value="UniProtKB-KW"/>
</dbReference>
<dbReference type="InterPro" id="IPR011129">
    <property type="entry name" value="CSD"/>
</dbReference>
<dbReference type="InterPro" id="IPR012340">
    <property type="entry name" value="NA-bd_OB-fold"/>
</dbReference>
<dbReference type="PANTHER" id="PTHR46565:SF20">
    <property type="entry name" value="COLD SHOCK DOMAIN-CONTAINING PROTEIN 4"/>
    <property type="match status" value="1"/>
</dbReference>
<name>A0A9W9GT59_9EURO</name>
<keyword evidence="6" id="KW-0804">Transcription</keyword>
<dbReference type="PRINTS" id="PR00050">
    <property type="entry name" value="COLDSHOCK"/>
</dbReference>
<keyword evidence="9" id="KW-1185">Reference proteome</keyword>
<evidence type="ECO:0000259" key="7">
    <source>
        <dbReference type="PROSITE" id="PS51857"/>
    </source>
</evidence>
<comment type="caution">
    <text evidence="8">The sequence shown here is derived from an EMBL/GenBank/DDBJ whole genome shotgun (WGS) entry which is preliminary data.</text>
</comment>
<dbReference type="Gene3D" id="2.40.50.140">
    <property type="entry name" value="Nucleic acid-binding proteins"/>
    <property type="match status" value="1"/>
</dbReference>
<evidence type="ECO:0000256" key="1">
    <source>
        <dbReference type="ARBA" id="ARBA00004496"/>
    </source>
</evidence>
<keyword evidence="5" id="KW-0010">Activator</keyword>
<dbReference type="GO" id="GO:0005737">
    <property type="term" value="C:cytoplasm"/>
    <property type="evidence" value="ECO:0007669"/>
    <property type="project" value="UniProtKB-SubCell"/>
</dbReference>
<dbReference type="InterPro" id="IPR002059">
    <property type="entry name" value="CSP_DNA-bd"/>
</dbReference>
<evidence type="ECO:0000256" key="6">
    <source>
        <dbReference type="ARBA" id="ARBA00023163"/>
    </source>
</evidence>
<dbReference type="PANTHER" id="PTHR46565">
    <property type="entry name" value="COLD SHOCK DOMAIN PROTEIN 2"/>
    <property type="match status" value="1"/>
</dbReference>
<dbReference type="PROSITE" id="PS51857">
    <property type="entry name" value="CSD_2"/>
    <property type="match status" value="1"/>
</dbReference>
<reference evidence="8" key="2">
    <citation type="journal article" date="2023" name="IMA Fungus">
        <title>Comparative genomic study of the Penicillium genus elucidates a diverse pangenome and 15 lateral gene transfer events.</title>
        <authorList>
            <person name="Petersen C."/>
            <person name="Sorensen T."/>
            <person name="Nielsen M.R."/>
            <person name="Sondergaard T.E."/>
            <person name="Sorensen J.L."/>
            <person name="Fitzpatrick D.A."/>
            <person name="Frisvad J.C."/>
            <person name="Nielsen K.L."/>
        </authorList>
    </citation>
    <scope>NUCLEOTIDE SEQUENCE</scope>
    <source>
        <strain evidence="8">IBT 22155</strain>
    </source>
</reference>
<dbReference type="Proteomes" id="UP001149079">
    <property type="component" value="Unassembled WGS sequence"/>
</dbReference>
<evidence type="ECO:0000313" key="8">
    <source>
        <dbReference type="EMBL" id="KAJ5129466.1"/>
    </source>
</evidence>
<evidence type="ECO:0000256" key="2">
    <source>
        <dbReference type="ARBA" id="ARBA00022490"/>
    </source>
</evidence>
<dbReference type="InterPro" id="IPR012156">
    <property type="entry name" value="Cold_shock_CspA"/>
</dbReference>
<evidence type="ECO:0000256" key="4">
    <source>
        <dbReference type="ARBA" id="ARBA00023125"/>
    </source>
</evidence>
<comment type="subcellular location">
    <subcellularLocation>
        <location evidence="1">Cytoplasm</location>
    </subcellularLocation>
</comment>
<dbReference type="EMBL" id="JAPQKL010000005">
    <property type="protein sequence ID" value="KAJ5129466.1"/>
    <property type="molecule type" value="Genomic_DNA"/>
</dbReference>